<dbReference type="Pfam" id="PF18480">
    <property type="entry name" value="DUF5615"/>
    <property type="match status" value="1"/>
</dbReference>
<dbReference type="EMBL" id="CAADFH010000035">
    <property type="protein sequence ID" value="VFJ93949.1"/>
    <property type="molecule type" value="Genomic_DNA"/>
</dbReference>
<gene>
    <name evidence="2" type="ORF">BECKLFY1418A_GA0070994_103535</name>
</gene>
<accession>A0A450UN56</accession>
<name>A0A450UN56_9GAMM</name>
<dbReference type="AlphaFoldDB" id="A0A450UN56"/>
<evidence type="ECO:0000259" key="1">
    <source>
        <dbReference type="Pfam" id="PF18480"/>
    </source>
</evidence>
<evidence type="ECO:0000313" key="2">
    <source>
        <dbReference type="EMBL" id="VFJ93949.1"/>
    </source>
</evidence>
<organism evidence="2">
    <name type="scientific">Candidatus Kentrum sp. LFY</name>
    <dbReference type="NCBI Taxonomy" id="2126342"/>
    <lineage>
        <taxon>Bacteria</taxon>
        <taxon>Pseudomonadati</taxon>
        <taxon>Pseudomonadota</taxon>
        <taxon>Gammaproteobacteria</taxon>
        <taxon>Candidatus Kentrum</taxon>
    </lineage>
</organism>
<dbReference type="InterPro" id="IPR041049">
    <property type="entry name" value="DUF5615"/>
</dbReference>
<feature type="domain" description="DUF5615" evidence="1">
    <location>
        <begin position="1"/>
        <end position="101"/>
    </location>
</feature>
<protein>
    <recommendedName>
        <fullName evidence="1">DUF5615 domain-containing protein</fullName>
    </recommendedName>
</protein>
<sequence length="114" mass="13038">MRVLFDQGTPVPLRHHLPGHRISTAYEMGWSSIENGELLRRAENHGFEILVTTDANLRYQQNLANRRIAIVVLGTTSWPPTSRPQIQRVVPDILNAIDNAHFEGYIEIPVPYIR</sequence>
<proteinExistence type="predicted"/>
<reference evidence="2" key="1">
    <citation type="submission" date="2019-02" db="EMBL/GenBank/DDBJ databases">
        <authorList>
            <person name="Gruber-Vodicka R. H."/>
            <person name="Seah K. B. B."/>
        </authorList>
    </citation>
    <scope>NUCLEOTIDE SEQUENCE</scope>
    <source>
        <strain evidence="2">BECK_M6</strain>
    </source>
</reference>